<reference evidence="2 3" key="1">
    <citation type="journal article" date="2015" name="Nature">
        <title>rRNA introns, odd ribosomes, and small enigmatic genomes across a large radiation of phyla.</title>
        <authorList>
            <person name="Brown C.T."/>
            <person name="Hug L.A."/>
            <person name="Thomas B.C."/>
            <person name="Sharon I."/>
            <person name="Castelle C.J."/>
            <person name="Singh A."/>
            <person name="Wilkins M.J."/>
            <person name="Williams K.H."/>
            <person name="Banfield J.F."/>
        </authorList>
    </citation>
    <scope>NUCLEOTIDE SEQUENCE [LARGE SCALE GENOMIC DNA]</scope>
</reference>
<feature type="region of interest" description="Disordered" evidence="1">
    <location>
        <begin position="1"/>
        <end position="20"/>
    </location>
</feature>
<evidence type="ECO:0000256" key="1">
    <source>
        <dbReference type="SAM" id="MobiDB-lite"/>
    </source>
</evidence>
<accession>A0A0G1ZTN8</accession>
<gene>
    <name evidence="2" type="ORF">UY74_C0009G0001</name>
</gene>
<evidence type="ECO:0000313" key="3">
    <source>
        <dbReference type="Proteomes" id="UP000034445"/>
    </source>
</evidence>
<dbReference type="Proteomes" id="UP000034445">
    <property type="component" value="Unassembled WGS sequence"/>
</dbReference>
<feature type="compositionally biased region" description="Polar residues" evidence="1">
    <location>
        <begin position="1"/>
        <end position="11"/>
    </location>
</feature>
<evidence type="ECO:0000313" key="2">
    <source>
        <dbReference type="EMBL" id="KKW31652.1"/>
    </source>
</evidence>
<proteinExistence type="predicted"/>
<comment type="caution">
    <text evidence="2">The sequence shown here is derived from an EMBL/GenBank/DDBJ whole genome shotgun (WGS) entry which is preliminary data.</text>
</comment>
<name>A0A0G1ZTN8_9BACT</name>
<sequence length="20" mass="2095">MDDQTTTNGDAGSNEPLLDT</sequence>
<dbReference type="AlphaFoldDB" id="A0A0G1ZTN8"/>
<dbReference type="EMBL" id="LCRF01000009">
    <property type="protein sequence ID" value="KKW31652.1"/>
    <property type="molecule type" value="Genomic_DNA"/>
</dbReference>
<protein>
    <submittedName>
        <fullName evidence="2">Uncharacterized protein</fullName>
    </submittedName>
</protein>
<organism evidence="2 3">
    <name type="scientific">Candidatus Kaiserbacteria bacterium GW2011_GWC2_52_8b</name>
    <dbReference type="NCBI Taxonomy" id="1618676"/>
    <lineage>
        <taxon>Bacteria</taxon>
        <taxon>Candidatus Kaiseribacteriota</taxon>
    </lineage>
</organism>
<feature type="non-terminal residue" evidence="2">
    <location>
        <position position="20"/>
    </location>
</feature>